<dbReference type="EMBL" id="UINC01000571">
    <property type="protein sequence ID" value="SUZ57665.1"/>
    <property type="molecule type" value="Genomic_DNA"/>
</dbReference>
<evidence type="ECO:0000256" key="1">
    <source>
        <dbReference type="ARBA" id="ARBA00009820"/>
    </source>
</evidence>
<name>A0A381NSS9_9ZZZZ</name>
<comment type="similarity">
    <text evidence="1">Belongs to the TolB family.</text>
</comment>
<gene>
    <name evidence="2" type="ORF">METZ01_LOCUS10519</name>
</gene>
<dbReference type="PANTHER" id="PTHR36842">
    <property type="entry name" value="PROTEIN TOLB HOMOLOG"/>
    <property type="match status" value="1"/>
</dbReference>
<sequence>MENRMLRIFLVTLIVTLSLGAIVETQDRIYVDQYMPLRSELMIADANGSNPRKLMPGKELDYNASFSHDGQWVVFTSERSGSADIFRARVDGRAMERLTVSSAFDDQSALSVDNRSLAFVSSRGDSSADIYIMDLESRKIRNLTNAAGGDFRPSWSPDGEMIAFSSDRGTGFPHQDFPAPAGRWEHVQAASVYLINTDGTGLRKLTTDLAMTAGSPKWSSDGSKIVFYEMPVRDTFQARFGSGQTSNIVSVDLATGERTVHASGSGLKVSPQFIATNRIAYMTKTQRTGTLTFSSGETGSPQDLANPSWSQDGTQVVYHAGQMETMHHYSNTPGAALLGIVDDSGFELVHASGWPAVSPDGRTLVVSERTPTGDRMALVLWNIDGTNPRRVYRDDVTVMGLEWSRDGGWLVFGAGTFFGRRTTESAQIMIMRPDGSDAHAVTKGSGNAGFPSWSPDGTQIVYRFWTENERGEGLRIVDVATGQSHILTTEYDTLPLWSPTDDVIMFTRYASDARFLYDEFDIYTIRPDGTELKRLTDAEGNDAHSSWSPDGNYILWSSSRFGFKDESPLVINQPQPYAELFIMNADGSHQRPLTDNQYEEGTPAWLPVELVKPRSDEGDPHG</sequence>
<dbReference type="SUPFAM" id="SSF69304">
    <property type="entry name" value="Tricorn protease N-terminal domain"/>
    <property type="match status" value="2"/>
</dbReference>
<evidence type="ECO:0008006" key="3">
    <source>
        <dbReference type="Google" id="ProtNLM"/>
    </source>
</evidence>
<dbReference type="PANTHER" id="PTHR36842:SF1">
    <property type="entry name" value="PROTEIN TOLB"/>
    <property type="match status" value="1"/>
</dbReference>
<dbReference type="Pfam" id="PF07676">
    <property type="entry name" value="PD40"/>
    <property type="match status" value="6"/>
</dbReference>
<accession>A0A381NSS9</accession>
<dbReference type="AlphaFoldDB" id="A0A381NSS9"/>
<proteinExistence type="inferred from homology"/>
<evidence type="ECO:0000313" key="2">
    <source>
        <dbReference type="EMBL" id="SUZ57665.1"/>
    </source>
</evidence>
<reference evidence="2" key="1">
    <citation type="submission" date="2018-05" db="EMBL/GenBank/DDBJ databases">
        <authorList>
            <person name="Lanie J.A."/>
            <person name="Ng W.-L."/>
            <person name="Kazmierczak K.M."/>
            <person name="Andrzejewski T.M."/>
            <person name="Davidsen T.M."/>
            <person name="Wayne K.J."/>
            <person name="Tettelin H."/>
            <person name="Glass J.I."/>
            <person name="Rusch D."/>
            <person name="Podicherti R."/>
            <person name="Tsui H.-C.T."/>
            <person name="Winkler M.E."/>
        </authorList>
    </citation>
    <scope>NUCLEOTIDE SEQUENCE</scope>
</reference>
<dbReference type="Gene3D" id="2.120.10.30">
    <property type="entry name" value="TolB, C-terminal domain"/>
    <property type="match status" value="3"/>
</dbReference>
<dbReference type="InterPro" id="IPR011659">
    <property type="entry name" value="WD40"/>
</dbReference>
<dbReference type="InterPro" id="IPR011042">
    <property type="entry name" value="6-blade_b-propeller_TolB-like"/>
</dbReference>
<protein>
    <recommendedName>
        <fullName evidence="3">Dipeptidylpeptidase IV N-terminal domain-containing protein</fullName>
    </recommendedName>
</protein>
<organism evidence="2">
    <name type="scientific">marine metagenome</name>
    <dbReference type="NCBI Taxonomy" id="408172"/>
    <lineage>
        <taxon>unclassified sequences</taxon>
        <taxon>metagenomes</taxon>
        <taxon>ecological metagenomes</taxon>
    </lineage>
</organism>